<evidence type="ECO:0000256" key="3">
    <source>
        <dbReference type="ARBA" id="ARBA00022723"/>
    </source>
</evidence>
<feature type="transmembrane region" description="Helical" evidence="7">
    <location>
        <begin position="16"/>
        <end position="38"/>
    </location>
</feature>
<keyword evidence="7" id="KW-0472">Membrane</keyword>
<dbReference type="GO" id="GO:0020037">
    <property type="term" value="F:heme binding"/>
    <property type="evidence" value="ECO:0007669"/>
    <property type="project" value="InterPro"/>
</dbReference>
<sequence>MQEPSVLSLKNRWTRYSVVIVLATALVAAAVGFIWVPLANNRQAGLSLWDAICSAAGVAGGATSSALGDDAAARPSNVIVSATMMRPANAESIGRGATLAMRCTMCHGIRGVSEANSPNLAGQIEGAIYKQLRDYQSGHRVSAIMQPMVTPLSDRDMRDLAAYYAYLPHEREPGAAGRTPPQLVSNGAPMRNIGACASCHGGYAQQTATPILDGEPEAYIRNQLHAFRNGARRNDLNQQMRNVARQLTDAEIAELAAYYAAR</sequence>
<evidence type="ECO:0000256" key="6">
    <source>
        <dbReference type="PROSITE-ProRule" id="PRU00433"/>
    </source>
</evidence>
<keyword evidence="7" id="KW-1133">Transmembrane helix</keyword>
<dbReference type="EMBL" id="WWCP01000007">
    <property type="protein sequence ID" value="MYM81968.1"/>
    <property type="molecule type" value="Genomic_DNA"/>
</dbReference>
<evidence type="ECO:0000256" key="1">
    <source>
        <dbReference type="ARBA" id="ARBA00022448"/>
    </source>
</evidence>
<dbReference type="InterPro" id="IPR009056">
    <property type="entry name" value="Cyt_c-like_dom"/>
</dbReference>
<evidence type="ECO:0000256" key="2">
    <source>
        <dbReference type="ARBA" id="ARBA00022617"/>
    </source>
</evidence>
<feature type="domain" description="Cytochrome c" evidence="8">
    <location>
        <begin position="182"/>
        <end position="262"/>
    </location>
</feature>
<dbReference type="Gene3D" id="1.10.760.10">
    <property type="entry name" value="Cytochrome c-like domain"/>
    <property type="match status" value="2"/>
</dbReference>
<keyword evidence="2 6" id="KW-0349">Heme</keyword>
<accession>A0A6L8MQ26</accession>
<dbReference type="PANTHER" id="PTHR33751:SF9">
    <property type="entry name" value="CYTOCHROME C4"/>
    <property type="match status" value="1"/>
</dbReference>
<dbReference type="PROSITE" id="PS51007">
    <property type="entry name" value="CYTC"/>
    <property type="match status" value="2"/>
</dbReference>
<dbReference type="Proteomes" id="UP000474565">
    <property type="component" value="Unassembled WGS sequence"/>
</dbReference>
<keyword evidence="5 6" id="KW-0408">Iron</keyword>
<proteinExistence type="predicted"/>
<evidence type="ECO:0000313" key="10">
    <source>
        <dbReference type="Proteomes" id="UP000474565"/>
    </source>
</evidence>
<evidence type="ECO:0000313" key="9">
    <source>
        <dbReference type="EMBL" id="MYM81968.1"/>
    </source>
</evidence>
<dbReference type="SUPFAM" id="SSF46626">
    <property type="entry name" value="Cytochrome c"/>
    <property type="match status" value="2"/>
</dbReference>
<dbReference type="RefSeq" id="WP_161019080.1">
    <property type="nucleotide sequence ID" value="NZ_WWCP01000007.1"/>
</dbReference>
<dbReference type="AlphaFoldDB" id="A0A6L8MQ26"/>
<organism evidence="9 10">
    <name type="scientific">Duganella lactea</name>
    <dbReference type="NCBI Taxonomy" id="2692173"/>
    <lineage>
        <taxon>Bacteria</taxon>
        <taxon>Pseudomonadati</taxon>
        <taxon>Pseudomonadota</taxon>
        <taxon>Betaproteobacteria</taxon>
        <taxon>Burkholderiales</taxon>
        <taxon>Oxalobacteraceae</taxon>
        <taxon>Telluria group</taxon>
        <taxon>Duganella</taxon>
    </lineage>
</organism>
<comment type="caution">
    <text evidence="9">The sequence shown here is derived from an EMBL/GenBank/DDBJ whole genome shotgun (WGS) entry which is preliminary data.</text>
</comment>
<reference evidence="9 10" key="1">
    <citation type="submission" date="2019-12" db="EMBL/GenBank/DDBJ databases">
        <title>Novel species isolated from a subtropical stream in China.</title>
        <authorList>
            <person name="Lu H."/>
        </authorList>
    </citation>
    <scope>NUCLEOTIDE SEQUENCE [LARGE SCALE GENOMIC DNA]</scope>
    <source>
        <strain evidence="9 10">FT50W</strain>
    </source>
</reference>
<dbReference type="GO" id="GO:0009055">
    <property type="term" value="F:electron transfer activity"/>
    <property type="evidence" value="ECO:0007669"/>
    <property type="project" value="InterPro"/>
</dbReference>
<name>A0A6L8MQ26_9BURK</name>
<keyword evidence="1" id="KW-0813">Transport</keyword>
<keyword evidence="3 6" id="KW-0479">Metal-binding</keyword>
<dbReference type="PANTHER" id="PTHR33751">
    <property type="entry name" value="CBB3-TYPE CYTOCHROME C OXIDASE SUBUNIT FIXP"/>
    <property type="match status" value="1"/>
</dbReference>
<protein>
    <submittedName>
        <fullName evidence="9">C-type cytochrome</fullName>
    </submittedName>
</protein>
<feature type="domain" description="Cytochrome c" evidence="8">
    <location>
        <begin position="91"/>
        <end position="168"/>
    </location>
</feature>
<gene>
    <name evidence="9" type="ORF">GTP44_08345</name>
</gene>
<evidence type="ECO:0000256" key="7">
    <source>
        <dbReference type="SAM" id="Phobius"/>
    </source>
</evidence>
<evidence type="ECO:0000256" key="5">
    <source>
        <dbReference type="ARBA" id="ARBA00023004"/>
    </source>
</evidence>
<dbReference type="GO" id="GO:0046872">
    <property type="term" value="F:metal ion binding"/>
    <property type="evidence" value="ECO:0007669"/>
    <property type="project" value="UniProtKB-KW"/>
</dbReference>
<evidence type="ECO:0000256" key="4">
    <source>
        <dbReference type="ARBA" id="ARBA00022982"/>
    </source>
</evidence>
<keyword evidence="7" id="KW-0812">Transmembrane</keyword>
<keyword evidence="4" id="KW-0249">Electron transport</keyword>
<dbReference type="InterPro" id="IPR050597">
    <property type="entry name" value="Cytochrome_c_Oxidase_Subunit"/>
</dbReference>
<dbReference type="Pfam" id="PF00034">
    <property type="entry name" value="Cytochrom_C"/>
    <property type="match status" value="2"/>
</dbReference>
<evidence type="ECO:0000259" key="8">
    <source>
        <dbReference type="PROSITE" id="PS51007"/>
    </source>
</evidence>
<dbReference type="InterPro" id="IPR036909">
    <property type="entry name" value="Cyt_c-like_dom_sf"/>
</dbReference>